<dbReference type="PIRSF" id="PIRSF006181">
    <property type="entry name" value="EbsC_YbaK"/>
    <property type="match status" value="1"/>
</dbReference>
<dbReference type="RefSeq" id="WP_111323352.1">
    <property type="nucleotide sequence ID" value="NZ_BIFX01000001.1"/>
</dbReference>
<gene>
    <name evidence="6" type="ORF">EI42_03019</name>
</gene>
<comment type="similarity">
    <text evidence="1 4">Belongs to the prolyl-tRNA editing family. YbaK/EbsC subfamily.</text>
</comment>
<evidence type="ECO:0000256" key="2">
    <source>
        <dbReference type="ARBA" id="ARBA00022917"/>
    </source>
</evidence>
<comment type="caution">
    <text evidence="6">The sequence shown here is derived from an EMBL/GenBank/DDBJ whole genome shotgun (WGS) entry which is preliminary data.</text>
</comment>
<evidence type="ECO:0000259" key="5">
    <source>
        <dbReference type="Pfam" id="PF04073"/>
    </source>
</evidence>
<dbReference type="Pfam" id="PF04073">
    <property type="entry name" value="tRNA_edit"/>
    <property type="match status" value="1"/>
</dbReference>
<dbReference type="GO" id="GO:0002161">
    <property type="term" value="F:aminoacyl-tRNA deacylase activity"/>
    <property type="evidence" value="ECO:0007669"/>
    <property type="project" value="InterPro"/>
</dbReference>
<evidence type="ECO:0000313" key="7">
    <source>
        <dbReference type="Proteomes" id="UP000248806"/>
    </source>
</evidence>
<dbReference type="CDD" id="cd00002">
    <property type="entry name" value="YbaK_deacylase"/>
    <property type="match status" value="1"/>
</dbReference>
<dbReference type="EC" id="4.2.-.-" evidence="4"/>
<protein>
    <recommendedName>
        <fullName evidence="4">Cys-tRNA(Pro)/Cys-tRNA(Cys) deacylase</fullName>
        <ecNumber evidence="4">4.2.-.-</ecNumber>
    </recommendedName>
</protein>
<dbReference type="EMBL" id="QKUF01000009">
    <property type="protein sequence ID" value="PZW29297.1"/>
    <property type="molecule type" value="Genomic_DNA"/>
</dbReference>
<dbReference type="SUPFAM" id="SSF55826">
    <property type="entry name" value="YbaK/ProRS associated domain"/>
    <property type="match status" value="1"/>
</dbReference>
<keyword evidence="3 4" id="KW-0456">Lyase</keyword>
<evidence type="ECO:0000256" key="1">
    <source>
        <dbReference type="ARBA" id="ARBA00009798"/>
    </source>
</evidence>
<dbReference type="OrthoDB" id="9809296at2"/>
<dbReference type="GO" id="GO:0016829">
    <property type="term" value="F:lyase activity"/>
    <property type="evidence" value="ECO:0007669"/>
    <property type="project" value="UniProtKB-KW"/>
</dbReference>
<dbReference type="PANTHER" id="PTHR30411">
    <property type="entry name" value="CYTOPLASMIC PROTEIN"/>
    <property type="match status" value="1"/>
</dbReference>
<evidence type="ECO:0000256" key="4">
    <source>
        <dbReference type="PIRNR" id="PIRNR006181"/>
    </source>
</evidence>
<name>A0A326UJS9_THEHA</name>
<accession>A0A326UJS9</accession>
<dbReference type="InterPro" id="IPR036754">
    <property type="entry name" value="YbaK/aa-tRNA-synt-asso_dom_sf"/>
</dbReference>
<dbReference type="Gene3D" id="3.90.960.10">
    <property type="entry name" value="YbaK/aminoacyl-tRNA synthetase-associated domain"/>
    <property type="match status" value="1"/>
</dbReference>
<sequence length="161" mass="17789">MAKATRTMAMRLLDSRKIPYTPYYFPDTIHNAEEVAATIGVNPSQVFKTLVALREREGGHPLLVIIPGNLQLDLRLLAHELGTKSIRMATHAEAEKLTGLKVGGISALALINRPFDVLLDEHARNFEHIVISAGQRGINLQLAVSELVQLTNARFVKTTEK</sequence>
<dbReference type="GO" id="GO:0006412">
    <property type="term" value="P:translation"/>
    <property type="evidence" value="ECO:0007669"/>
    <property type="project" value="UniProtKB-KW"/>
</dbReference>
<evidence type="ECO:0000313" key="6">
    <source>
        <dbReference type="EMBL" id="PZW29297.1"/>
    </source>
</evidence>
<dbReference type="PANTHER" id="PTHR30411:SF0">
    <property type="entry name" value="CYS-TRNA(PRO)_CYS-TRNA(CYS) DEACYLASE YBAK"/>
    <property type="match status" value="1"/>
</dbReference>
<keyword evidence="2 4" id="KW-0648">Protein biosynthesis</keyword>
<evidence type="ECO:0000256" key="3">
    <source>
        <dbReference type="ARBA" id="ARBA00023239"/>
    </source>
</evidence>
<proteinExistence type="inferred from homology"/>
<dbReference type="AlphaFoldDB" id="A0A326UJS9"/>
<reference evidence="6 7" key="1">
    <citation type="submission" date="2018-06" db="EMBL/GenBank/DDBJ databases">
        <title>Genomic Encyclopedia of Archaeal and Bacterial Type Strains, Phase II (KMG-II): from individual species to whole genera.</title>
        <authorList>
            <person name="Goeker M."/>
        </authorList>
    </citation>
    <scope>NUCLEOTIDE SEQUENCE [LARGE SCALE GENOMIC DNA]</scope>
    <source>
        <strain evidence="6 7">ATCC BAA-1881</strain>
    </source>
</reference>
<dbReference type="InterPro" id="IPR004369">
    <property type="entry name" value="Prolyl-tRNA_editing_YbaK/EbsC"/>
</dbReference>
<organism evidence="6 7">
    <name type="scientific">Thermosporothrix hazakensis</name>
    <dbReference type="NCBI Taxonomy" id="644383"/>
    <lineage>
        <taxon>Bacteria</taxon>
        <taxon>Bacillati</taxon>
        <taxon>Chloroflexota</taxon>
        <taxon>Ktedonobacteria</taxon>
        <taxon>Ktedonobacterales</taxon>
        <taxon>Thermosporotrichaceae</taxon>
        <taxon>Thermosporothrix</taxon>
    </lineage>
</organism>
<keyword evidence="7" id="KW-1185">Reference proteome</keyword>
<feature type="domain" description="YbaK/aminoacyl-tRNA synthetase-associated" evidence="5">
    <location>
        <begin position="29"/>
        <end position="149"/>
    </location>
</feature>
<dbReference type="InterPro" id="IPR007214">
    <property type="entry name" value="YbaK/aa-tRNA-synth-assoc-dom"/>
</dbReference>
<dbReference type="Proteomes" id="UP000248806">
    <property type="component" value="Unassembled WGS sequence"/>
</dbReference>